<organism evidence="5 6">
    <name type="scientific">Parafannyhessea umbonata</name>
    <dbReference type="NCBI Taxonomy" id="604330"/>
    <lineage>
        <taxon>Bacteria</taxon>
        <taxon>Bacillati</taxon>
        <taxon>Actinomycetota</taxon>
        <taxon>Coriobacteriia</taxon>
        <taxon>Coriobacteriales</taxon>
        <taxon>Atopobiaceae</taxon>
        <taxon>Parafannyhessea</taxon>
    </lineage>
</organism>
<evidence type="ECO:0000256" key="3">
    <source>
        <dbReference type="SAM" id="MobiDB-lite"/>
    </source>
</evidence>
<feature type="compositionally biased region" description="Basic and acidic residues" evidence="3">
    <location>
        <begin position="11"/>
        <end position="26"/>
    </location>
</feature>
<keyword evidence="1 5" id="KW-0489">Methyltransferase</keyword>
<name>A0A1H9NK07_9ACTN</name>
<proteinExistence type="predicted"/>
<dbReference type="InterPro" id="IPR004398">
    <property type="entry name" value="RNA_MeTrfase_RsmD"/>
</dbReference>
<evidence type="ECO:0000256" key="2">
    <source>
        <dbReference type="ARBA" id="ARBA00022679"/>
    </source>
</evidence>
<dbReference type="GO" id="GO:0008168">
    <property type="term" value="F:methyltransferase activity"/>
    <property type="evidence" value="ECO:0007669"/>
    <property type="project" value="UniProtKB-KW"/>
</dbReference>
<protein>
    <submittedName>
        <fullName evidence="5">16S rRNA (Guanine966-N2)-methyltransferase</fullName>
    </submittedName>
</protein>
<dbReference type="GO" id="GO:0031167">
    <property type="term" value="P:rRNA methylation"/>
    <property type="evidence" value="ECO:0007669"/>
    <property type="project" value="InterPro"/>
</dbReference>
<evidence type="ECO:0000256" key="1">
    <source>
        <dbReference type="ARBA" id="ARBA00022603"/>
    </source>
</evidence>
<feature type="region of interest" description="Disordered" evidence="3">
    <location>
        <begin position="1"/>
        <end position="26"/>
    </location>
</feature>
<dbReference type="InterPro" id="IPR029063">
    <property type="entry name" value="SAM-dependent_MTases_sf"/>
</dbReference>
<sequence>MRIVGGKWRGHPLEAPEGRDVTRPTTDRTRESIASMVLSAFGLDLSDVSLLDAFAGSGAIGLELLSRGAASATFVDRDRGAVARVRRNAKSLGASVAEAHVMSGDVFGLAERGSLAGAPFRLVVLDPPYAVDAERVSSLVASLAERGMLREGALVLYEHDSHAPGLDVADFTQIKEKSHGITTVELLRRNAALAEADAFAAEDAAVDGKDVVAGQVEGEAENGR</sequence>
<dbReference type="AlphaFoldDB" id="A0A1H9NK07"/>
<gene>
    <name evidence="5" type="ORF">SAMN05216446_0527</name>
    <name evidence="4" type="ORF">SAMN05216447_11214</name>
</gene>
<dbReference type="PANTHER" id="PTHR43542">
    <property type="entry name" value="METHYLTRANSFERASE"/>
    <property type="match status" value="1"/>
</dbReference>
<evidence type="ECO:0000313" key="6">
    <source>
        <dbReference type="Proteomes" id="UP000199128"/>
    </source>
</evidence>
<reference evidence="6 7" key="1">
    <citation type="submission" date="2016-10" db="EMBL/GenBank/DDBJ databases">
        <authorList>
            <person name="Varghese N."/>
            <person name="Submissions S."/>
        </authorList>
    </citation>
    <scope>NUCLEOTIDE SEQUENCE [LARGE SCALE GENOMIC DNA]</scope>
    <source>
        <strain evidence="6">KHGC19</strain>
        <strain evidence="4 7">WCP15</strain>
    </source>
</reference>
<keyword evidence="7" id="KW-1185">Reference proteome</keyword>
<evidence type="ECO:0000313" key="5">
    <source>
        <dbReference type="EMBL" id="SER36005.1"/>
    </source>
</evidence>
<dbReference type="SUPFAM" id="SSF53335">
    <property type="entry name" value="S-adenosyl-L-methionine-dependent methyltransferases"/>
    <property type="match status" value="1"/>
</dbReference>
<dbReference type="PIRSF" id="PIRSF004553">
    <property type="entry name" value="CHP00095"/>
    <property type="match status" value="1"/>
</dbReference>
<accession>A0A1H9NK07</accession>
<keyword evidence="2 5" id="KW-0808">Transferase</keyword>
<evidence type="ECO:0000313" key="4">
    <source>
        <dbReference type="EMBL" id="SEH67728.1"/>
    </source>
</evidence>
<dbReference type="EMBL" id="FNWT01000012">
    <property type="protein sequence ID" value="SEH67728.1"/>
    <property type="molecule type" value="Genomic_DNA"/>
</dbReference>
<dbReference type="Pfam" id="PF03602">
    <property type="entry name" value="Cons_hypoth95"/>
    <property type="match status" value="1"/>
</dbReference>
<dbReference type="Gene3D" id="3.40.50.150">
    <property type="entry name" value="Vaccinia Virus protein VP39"/>
    <property type="match status" value="1"/>
</dbReference>
<evidence type="ECO:0000313" key="7">
    <source>
        <dbReference type="Proteomes" id="UP000199135"/>
    </source>
</evidence>
<dbReference type="NCBIfam" id="TIGR00095">
    <property type="entry name" value="16S rRNA (guanine(966)-N(2))-methyltransferase RsmD"/>
    <property type="match status" value="1"/>
</dbReference>
<dbReference type="PANTHER" id="PTHR43542:SF1">
    <property type="entry name" value="METHYLTRANSFERASE"/>
    <property type="match status" value="1"/>
</dbReference>
<dbReference type="RefSeq" id="WP_078687874.1">
    <property type="nucleotide sequence ID" value="NZ_FNWT01000012.1"/>
</dbReference>
<dbReference type="Proteomes" id="UP000199128">
    <property type="component" value="Unassembled WGS sequence"/>
</dbReference>
<dbReference type="Proteomes" id="UP000199135">
    <property type="component" value="Unassembled WGS sequence"/>
</dbReference>
<dbReference type="CDD" id="cd02440">
    <property type="entry name" value="AdoMet_MTases"/>
    <property type="match status" value="1"/>
</dbReference>
<reference evidence="5" key="2">
    <citation type="submission" date="2016-10" db="EMBL/GenBank/DDBJ databases">
        <authorList>
            <person name="de Groot N.N."/>
        </authorList>
    </citation>
    <scope>NUCLEOTIDE SEQUENCE [LARGE SCALE GENOMIC DNA]</scope>
    <source>
        <strain evidence="5">KHGC19</strain>
    </source>
</reference>
<dbReference type="EMBL" id="FOGP01000001">
    <property type="protein sequence ID" value="SER36005.1"/>
    <property type="molecule type" value="Genomic_DNA"/>
</dbReference>